<name>A0A221MHV7_9BACI</name>
<sequence>MKSFFYFVLTIIVLVAVTLNTDEGQENANNVKPTDKGSSVQVTNTMSSSLTSGLDKVLVSLDELQAVAEKSTDETKQIQDVAKKLGEDWDQIEKQVEQNYPEDYENIEKSLYPLLAEAKKEQPYLANVKQLIEATTKKVEAFKKSVGKTAS</sequence>
<feature type="region of interest" description="Disordered" evidence="1">
    <location>
        <begin position="25"/>
        <end position="45"/>
    </location>
</feature>
<feature type="chain" id="PRO_5038814968" evidence="2">
    <location>
        <begin position="22"/>
        <end position="151"/>
    </location>
</feature>
<accession>A0A221MHV7</accession>
<dbReference type="EMBL" id="CP022437">
    <property type="protein sequence ID" value="ASN07243.1"/>
    <property type="molecule type" value="Genomic_DNA"/>
</dbReference>
<organism evidence="3 4">
    <name type="scientific">Virgibacillus necropolis</name>
    <dbReference type="NCBI Taxonomy" id="163877"/>
    <lineage>
        <taxon>Bacteria</taxon>
        <taxon>Bacillati</taxon>
        <taxon>Bacillota</taxon>
        <taxon>Bacilli</taxon>
        <taxon>Bacillales</taxon>
        <taxon>Bacillaceae</taxon>
        <taxon>Virgibacillus</taxon>
    </lineage>
</organism>
<dbReference type="KEGG" id="vne:CFK40_20670"/>
<evidence type="ECO:0000313" key="3">
    <source>
        <dbReference type="EMBL" id="ASN07243.1"/>
    </source>
</evidence>
<keyword evidence="2" id="KW-0732">Signal</keyword>
<evidence type="ECO:0000256" key="1">
    <source>
        <dbReference type="SAM" id="MobiDB-lite"/>
    </source>
</evidence>
<dbReference type="OrthoDB" id="2858248at2"/>
<dbReference type="Proteomes" id="UP000204391">
    <property type="component" value="Chromosome"/>
</dbReference>
<keyword evidence="4" id="KW-1185">Reference proteome</keyword>
<evidence type="ECO:0000256" key="2">
    <source>
        <dbReference type="SAM" id="SignalP"/>
    </source>
</evidence>
<feature type="signal peptide" evidence="2">
    <location>
        <begin position="1"/>
        <end position="21"/>
    </location>
</feature>
<dbReference type="AlphaFoldDB" id="A0A221MHV7"/>
<gene>
    <name evidence="3" type="ORF">CFK40_20670</name>
</gene>
<protein>
    <submittedName>
        <fullName evidence="3">Uncharacterized protein</fullName>
    </submittedName>
</protein>
<evidence type="ECO:0000313" key="4">
    <source>
        <dbReference type="Proteomes" id="UP000204391"/>
    </source>
</evidence>
<reference evidence="3 4" key="1">
    <citation type="journal article" date="2003" name="Int. J. Syst. Evol. Microbiol.">
        <title>Virgibacillus carmonensis sp. nov., Virgibacillus necropolis sp. nov. and Virgibacillus picturae sp. nov., three novel species isolated from deteriorated mural paintings, transfer of the species of the genus salibacillus to Virgibacillus, as Virgibacillus marismortui comb. nov. and Virgibacillus salexigens comb. nov., and emended description of the genus Virgibacillus.</title>
        <authorList>
            <person name="Heyrman J."/>
            <person name="Logan N.A."/>
            <person name="Busse H.J."/>
            <person name="Balcaen A."/>
            <person name="Lebbe L."/>
            <person name="Rodriguez-Diaz M."/>
            <person name="Swings J."/>
            <person name="De Vos P."/>
        </authorList>
    </citation>
    <scope>NUCLEOTIDE SEQUENCE [LARGE SCALE GENOMIC DNA]</scope>
    <source>
        <strain evidence="3 4">LMG 19488</strain>
    </source>
</reference>
<dbReference type="RefSeq" id="WP_089534236.1">
    <property type="nucleotide sequence ID" value="NZ_CP022437.1"/>
</dbReference>
<proteinExistence type="predicted"/>